<accession>A0AA40ERM7</accession>
<feature type="compositionally biased region" description="Polar residues" evidence="1">
    <location>
        <begin position="200"/>
        <end position="209"/>
    </location>
</feature>
<comment type="caution">
    <text evidence="2">The sequence shown here is derived from an EMBL/GenBank/DDBJ whole genome shotgun (WGS) entry which is preliminary data.</text>
</comment>
<evidence type="ECO:0000313" key="3">
    <source>
        <dbReference type="Proteomes" id="UP001172155"/>
    </source>
</evidence>
<gene>
    <name evidence="2" type="ORF">B0T18DRAFT_416890</name>
</gene>
<organism evidence="2 3">
    <name type="scientific">Schizothecium vesticola</name>
    <dbReference type="NCBI Taxonomy" id="314040"/>
    <lineage>
        <taxon>Eukaryota</taxon>
        <taxon>Fungi</taxon>
        <taxon>Dikarya</taxon>
        <taxon>Ascomycota</taxon>
        <taxon>Pezizomycotina</taxon>
        <taxon>Sordariomycetes</taxon>
        <taxon>Sordariomycetidae</taxon>
        <taxon>Sordariales</taxon>
        <taxon>Schizotheciaceae</taxon>
        <taxon>Schizothecium</taxon>
    </lineage>
</organism>
<dbReference type="AlphaFoldDB" id="A0AA40ERM7"/>
<proteinExistence type="predicted"/>
<dbReference type="EMBL" id="JAUKUD010000005">
    <property type="protein sequence ID" value="KAK0744229.1"/>
    <property type="molecule type" value="Genomic_DNA"/>
</dbReference>
<evidence type="ECO:0000313" key="2">
    <source>
        <dbReference type="EMBL" id="KAK0744229.1"/>
    </source>
</evidence>
<feature type="region of interest" description="Disordered" evidence="1">
    <location>
        <begin position="150"/>
        <end position="209"/>
    </location>
</feature>
<feature type="region of interest" description="Disordered" evidence="1">
    <location>
        <begin position="66"/>
        <end position="121"/>
    </location>
</feature>
<sequence length="209" mass="22707">MLTHLNARPPGIHPWQLATYASRPVHGRMEARASRAWGSPCLEAAGCQLETGTAPRSGFAGWGHLAGPNGESGGPSPARPPPTSMQKKVWSKAGRAPLPRPPSLPLAICQTHPPKKTTKSPYTFKGPIVLTNFVENPPRCLWPSLSSKRPLRARQDTACPQSSSLNEADLPNSPRRSLPDFHRLESRPSPPGYRGSPFSETRQSAFDIQ</sequence>
<evidence type="ECO:0000256" key="1">
    <source>
        <dbReference type="SAM" id="MobiDB-lite"/>
    </source>
</evidence>
<reference evidence="2" key="1">
    <citation type="submission" date="2023-06" db="EMBL/GenBank/DDBJ databases">
        <title>Genome-scale phylogeny and comparative genomics of the fungal order Sordariales.</title>
        <authorList>
            <consortium name="Lawrence Berkeley National Laboratory"/>
            <person name="Hensen N."/>
            <person name="Bonometti L."/>
            <person name="Westerberg I."/>
            <person name="Brannstrom I.O."/>
            <person name="Guillou S."/>
            <person name="Cros-Aarteil S."/>
            <person name="Calhoun S."/>
            <person name="Haridas S."/>
            <person name="Kuo A."/>
            <person name="Mondo S."/>
            <person name="Pangilinan J."/>
            <person name="Riley R."/>
            <person name="LaButti K."/>
            <person name="Andreopoulos B."/>
            <person name="Lipzen A."/>
            <person name="Chen C."/>
            <person name="Yanf M."/>
            <person name="Daum C."/>
            <person name="Ng V."/>
            <person name="Clum A."/>
            <person name="Steindorff A."/>
            <person name="Ohm R."/>
            <person name="Martin F."/>
            <person name="Silar P."/>
            <person name="Natvig D."/>
            <person name="Lalanne C."/>
            <person name="Gautier V."/>
            <person name="Ament-velasquez S.L."/>
            <person name="Kruys A."/>
            <person name="Hutchinson M.I."/>
            <person name="Powell A.J."/>
            <person name="Barry K."/>
            <person name="Miller A.N."/>
            <person name="Grigoriev I.V."/>
            <person name="Debuchy R."/>
            <person name="Gladieux P."/>
            <person name="Thoren M.H."/>
            <person name="Johannesson H."/>
        </authorList>
    </citation>
    <scope>NUCLEOTIDE SEQUENCE</scope>
    <source>
        <strain evidence="2">SMH3187-1</strain>
    </source>
</reference>
<dbReference type="Proteomes" id="UP001172155">
    <property type="component" value="Unassembled WGS sequence"/>
</dbReference>
<protein>
    <submittedName>
        <fullName evidence="2">Uncharacterized protein</fullName>
    </submittedName>
</protein>
<keyword evidence="3" id="KW-1185">Reference proteome</keyword>
<name>A0AA40ERM7_9PEZI</name>
<feature type="compositionally biased region" description="Basic and acidic residues" evidence="1">
    <location>
        <begin position="177"/>
        <end position="186"/>
    </location>
</feature>